<dbReference type="EMBL" id="EF083688">
    <property type="protein sequence ID" value="ABK23024.1"/>
    <property type="molecule type" value="mRNA"/>
</dbReference>
<organism evidence="2">
    <name type="scientific">Picea sitchensis</name>
    <name type="common">Sitka spruce</name>
    <name type="synonym">Pinus sitchensis</name>
    <dbReference type="NCBI Taxonomy" id="3332"/>
    <lineage>
        <taxon>Eukaryota</taxon>
        <taxon>Viridiplantae</taxon>
        <taxon>Streptophyta</taxon>
        <taxon>Embryophyta</taxon>
        <taxon>Tracheophyta</taxon>
        <taxon>Spermatophyta</taxon>
        <taxon>Pinopsida</taxon>
        <taxon>Pinidae</taxon>
        <taxon>Conifers I</taxon>
        <taxon>Pinales</taxon>
        <taxon>Pinaceae</taxon>
        <taxon>Picea</taxon>
    </lineage>
</organism>
<feature type="region of interest" description="Disordered" evidence="1">
    <location>
        <begin position="1"/>
        <end position="36"/>
    </location>
</feature>
<evidence type="ECO:0000313" key="2">
    <source>
        <dbReference type="EMBL" id="ABK23024.1"/>
    </source>
</evidence>
<sequence>MCSSLGRCRDDNGGSGSSSSSSSSRGDGIISQSDNGDRCCFNALRSLPFRCPYRFIHPFLGFSNLLRSIALRFGLFSTIRWERRLPFCFLYVL</sequence>
<name>A9NQW3_PICSI</name>
<accession>A9NQW3</accession>
<feature type="compositionally biased region" description="Low complexity" evidence="1">
    <location>
        <begin position="17"/>
        <end position="34"/>
    </location>
</feature>
<evidence type="ECO:0000256" key="1">
    <source>
        <dbReference type="SAM" id="MobiDB-lite"/>
    </source>
</evidence>
<dbReference type="AlphaFoldDB" id="A9NQW3"/>
<protein>
    <submittedName>
        <fullName evidence="2">Uncharacterized protein</fullName>
    </submittedName>
</protein>
<reference evidence="2" key="1">
    <citation type="journal article" date="2008" name="BMC Genomics">
        <title>A conifer genomics resource of 200,000 spruce (Picea spp.) ESTs and 6,464 high-quality, sequence-finished full-length cDNAs for Sitka spruce (Picea sitchensis).</title>
        <authorList>
            <person name="Ralph S.G."/>
            <person name="Chun H.J."/>
            <person name="Kolosova N."/>
            <person name="Cooper D."/>
            <person name="Oddy C."/>
            <person name="Ritland C.E."/>
            <person name="Kirkpatrick R."/>
            <person name="Moore R."/>
            <person name="Barber S."/>
            <person name="Holt R.A."/>
            <person name="Jones S.J."/>
            <person name="Marra M.A."/>
            <person name="Douglas C.J."/>
            <person name="Ritland K."/>
            <person name="Bohlmann J."/>
        </authorList>
    </citation>
    <scope>NUCLEOTIDE SEQUENCE</scope>
    <source>
        <tissue evidence="2">Bark</tissue>
    </source>
</reference>
<proteinExistence type="evidence at transcript level"/>